<dbReference type="InterPro" id="IPR002925">
    <property type="entry name" value="Dienelactn_hydro"/>
</dbReference>
<dbReference type="Gene3D" id="3.40.50.1820">
    <property type="entry name" value="alpha/beta hydrolase"/>
    <property type="match status" value="1"/>
</dbReference>
<evidence type="ECO:0000313" key="3">
    <source>
        <dbReference type="EMBL" id="CAK9051676.1"/>
    </source>
</evidence>
<dbReference type="SUPFAM" id="SSF53474">
    <property type="entry name" value="alpha/beta-Hydrolases"/>
    <property type="match status" value="1"/>
</dbReference>
<sequence>MATGQLLPWALAAALFGAGQWCLFIQTNFVTNRGMAMKTLKLRERASGCARAAGSSSLTPIVTHFGVNTLALEIAGQRLLMDPLLVGKLVFWGQSWAFRGSRRYEFLTPEDVRESFDAIVITQSLDDHCHRPTLERIDRRMPIITNPSAAKTVQRLGYQPSTLRPGESLMLGHLCISAIPGSVVGPPWQDPENGYVFTDTRRGGWSIGTEPHGNFFGPALGTSFKRLPSAPRQPLDALILPLRAQQISGYRLVNGVQEAADTLEALDPVPRFLLPLPNAEIDASGLLAEQLKEDGSVESFREQQRERPKLRQVCLLDRGSESSEKWGESALDLPGYQQDQLGLWYLIGEDRNGIHRSMVEITPSLQGYFAAPRLKSGRRMGLVLVHDISGFAAPNWKYHVDYWAQRGFETLMPEFFSEVKPPAGAQQEGFEISIDLWEKIYSQAWILRERPARAVLESIAFLRKEGCIRFGLLGFGWGGLAAERSAQMGHFAAAVSVDGLGHSAVTYNLVKDTSPHTAMLYVLGDEGHSACLSTAAAENIVAAGGRVEILEGVAPGFLASDEMGDEAANKGLQLIEEVFSQACLQKPTFKKLGTLHPDARGDVLVKVLAEAEAVERDGTKFFEVLCGDETAQVILCLQESQLTDSVQPGKVLAARNSSIRMVEGFMRLTIDELGKLDVEVKSIEKIGKTNLSQIEYELVET</sequence>
<dbReference type="PANTHER" id="PTHR36142">
    <property type="entry name" value="METALLO-HYDROLASE/OXIDOREDUCTASE SUPERFAMILY PROTEIN"/>
    <property type="match status" value="1"/>
</dbReference>
<feature type="domain" description="Dienelactone hydrolase" evidence="1">
    <location>
        <begin position="366"/>
        <end position="581"/>
    </location>
</feature>
<dbReference type="SUPFAM" id="SSF50249">
    <property type="entry name" value="Nucleic acid-binding proteins"/>
    <property type="match status" value="1"/>
</dbReference>
<dbReference type="Gene3D" id="2.40.50.140">
    <property type="entry name" value="Nucleic acid-binding proteins"/>
    <property type="match status" value="1"/>
</dbReference>
<organism evidence="3 4">
    <name type="scientific">Durusdinium trenchii</name>
    <dbReference type="NCBI Taxonomy" id="1381693"/>
    <lineage>
        <taxon>Eukaryota</taxon>
        <taxon>Sar</taxon>
        <taxon>Alveolata</taxon>
        <taxon>Dinophyceae</taxon>
        <taxon>Suessiales</taxon>
        <taxon>Symbiodiniaceae</taxon>
        <taxon>Durusdinium</taxon>
    </lineage>
</organism>
<dbReference type="EMBL" id="CAXAMN010018002">
    <property type="protein sequence ID" value="CAK9051676.1"/>
    <property type="molecule type" value="Genomic_DNA"/>
</dbReference>
<evidence type="ECO:0000313" key="4">
    <source>
        <dbReference type="Proteomes" id="UP001642484"/>
    </source>
</evidence>
<comment type="caution">
    <text evidence="3">The sequence shown here is derived from an EMBL/GenBank/DDBJ whole genome shotgun (WGS) entry which is preliminary data.</text>
</comment>
<dbReference type="InterPro" id="IPR012340">
    <property type="entry name" value="NA-bd_OB-fold"/>
</dbReference>
<dbReference type="Pfam" id="PF01738">
    <property type="entry name" value="DLH"/>
    <property type="match status" value="1"/>
</dbReference>
<feature type="domain" description="Single-stranded DNA binding protein Ssb-like OB fold" evidence="2">
    <location>
        <begin position="614"/>
        <end position="677"/>
    </location>
</feature>
<dbReference type="Proteomes" id="UP001642484">
    <property type="component" value="Unassembled WGS sequence"/>
</dbReference>
<dbReference type="PANTHER" id="PTHR36142:SF2">
    <property type="entry name" value="METALLO-HYDROLASE_OXIDOREDUCTASE SUPERFAMILY PROTEIN"/>
    <property type="match status" value="1"/>
</dbReference>
<dbReference type="SUPFAM" id="SSF56281">
    <property type="entry name" value="Metallo-hydrolase/oxidoreductase"/>
    <property type="match status" value="1"/>
</dbReference>
<protein>
    <recommendedName>
        <fullName evidence="5">MBL fold metallo-hydrolase</fullName>
    </recommendedName>
</protein>
<dbReference type="InterPro" id="IPR036866">
    <property type="entry name" value="RibonucZ/Hydroxyglut_hydro"/>
</dbReference>
<evidence type="ECO:0008006" key="5">
    <source>
        <dbReference type="Google" id="ProtNLM"/>
    </source>
</evidence>
<keyword evidence="4" id="KW-1185">Reference proteome</keyword>
<dbReference type="InterPro" id="IPR029058">
    <property type="entry name" value="AB_hydrolase_fold"/>
</dbReference>
<gene>
    <name evidence="3" type="ORF">CCMP2556_LOCUS26181</name>
</gene>
<dbReference type="Pfam" id="PF21473">
    <property type="entry name" value="OB_Ssb-like"/>
    <property type="match status" value="1"/>
</dbReference>
<proteinExistence type="predicted"/>
<name>A0ABP0MJL9_9DINO</name>
<dbReference type="InterPro" id="IPR048970">
    <property type="entry name" value="OB_Ssb-like"/>
</dbReference>
<dbReference type="Gene3D" id="3.60.15.10">
    <property type="entry name" value="Ribonuclease Z/Hydroxyacylglutathione hydrolase-like"/>
    <property type="match status" value="1"/>
</dbReference>
<dbReference type="Pfam" id="PF13483">
    <property type="entry name" value="Lactamase_B_3"/>
    <property type="match status" value="1"/>
</dbReference>
<evidence type="ECO:0000259" key="2">
    <source>
        <dbReference type="Pfam" id="PF21473"/>
    </source>
</evidence>
<reference evidence="3 4" key="1">
    <citation type="submission" date="2024-02" db="EMBL/GenBank/DDBJ databases">
        <authorList>
            <person name="Chen Y."/>
            <person name="Shah S."/>
            <person name="Dougan E. K."/>
            <person name="Thang M."/>
            <person name="Chan C."/>
        </authorList>
    </citation>
    <scope>NUCLEOTIDE SEQUENCE [LARGE SCALE GENOMIC DNA]</scope>
</reference>
<accession>A0ABP0MJL9</accession>
<evidence type="ECO:0000259" key="1">
    <source>
        <dbReference type="Pfam" id="PF01738"/>
    </source>
</evidence>